<dbReference type="RefSeq" id="WP_096467398.1">
    <property type="nucleotide sequence ID" value="NZ_AP017312.1"/>
</dbReference>
<dbReference type="Gene3D" id="2.40.50.1070">
    <property type="match status" value="1"/>
</dbReference>
<dbReference type="NCBIfam" id="TIGR00479">
    <property type="entry name" value="rumA"/>
    <property type="match status" value="1"/>
</dbReference>
<feature type="active site" description="Nucleophile" evidence="6">
    <location>
        <position position="421"/>
    </location>
</feature>
<dbReference type="FunFam" id="2.40.50.1070:FF:000003">
    <property type="entry name" value="23S rRNA (Uracil-5-)-methyltransferase RumA"/>
    <property type="match status" value="1"/>
</dbReference>
<gene>
    <name evidence="8" type="primary">rlmCD_1</name>
    <name evidence="8" type="ORF">CB4_03983</name>
</gene>
<dbReference type="Gene3D" id="3.40.50.150">
    <property type="entry name" value="Vaccinia Virus protein VP39"/>
    <property type="match status" value="1"/>
</dbReference>
<evidence type="ECO:0000256" key="4">
    <source>
        <dbReference type="ARBA" id="ARBA00022691"/>
    </source>
</evidence>
<dbReference type="Pfam" id="PF01938">
    <property type="entry name" value="TRAM"/>
    <property type="match status" value="1"/>
</dbReference>
<evidence type="ECO:0000256" key="5">
    <source>
        <dbReference type="ARBA" id="ARBA00023014"/>
    </source>
</evidence>
<evidence type="ECO:0000256" key="3">
    <source>
        <dbReference type="ARBA" id="ARBA00022679"/>
    </source>
</evidence>
<keyword evidence="5" id="KW-0411">Iron-sulfur</keyword>
<dbReference type="GO" id="GO:0070475">
    <property type="term" value="P:rRNA base methylation"/>
    <property type="evidence" value="ECO:0007669"/>
    <property type="project" value="TreeGrafter"/>
</dbReference>
<dbReference type="KEGG" id="asoc:CB4_03983"/>
<keyword evidence="3 6" id="KW-0808">Transferase</keyword>
<dbReference type="InterPro" id="IPR002792">
    <property type="entry name" value="TRAM_dom"/>
</dbReference>
<dbReference type="GO" id="GO:0070041">
    <property type="term" value="F:rRNA (uridine-C5-)-methyltransferase activity"/>
    <property type="evidence" value="ECO:0007669"/>
    <property type="project" value="TreeGrafter"/>
</dbReference>
<dbReference type="PANTHER" id="PTHR11061">
    <property type="entry name" value="RNA M5U METHYLTRANSFERASE"/>
    <property type="match status" value="1"/>
</dbReference>
<feature type="active site" evidence="7">
    <location>
        <position position="421"/>
    </location>
</feature>
<dbReference type="CDD" id="cd02440">
    <property type="entry name" value="AdoMet_MTases"/>
    <property type="match status" value="1"/>
</dbReference>
<keyword evidence="9" id="KW-1185">Reference proteome</keyword>
<evidence type="ECO:0000313" key="8">
    <source>
        <dbReference type="EMBL" id="BAU29746.1"/>
    </source>
</evidence>
<keyword evidence="1" id="KW-0004">4Fe-4S</keyword>
<dbReference type="Gene3D" id="2.40.50.140">
    <property type="entry name" value="Nucleic acid-binding proteins"/>
    <property type="match status" value="1"/>
</dbReference>
<dbReference type="InterPro" id="IPR030390">
    <property type="entry name" value="MeTrfase_TrmA_AS"/>
</dbReference>
<accession>A0A0U5B4X8</accession>
<feature type="binding site" evidence="6">
    <location>
        <position position="394"/>
    </location>
    <ligand>
        <name>S-adenosyl-L-methionine</name>
        <dbReference type="ChEBI" id="CHEBI:59789"/>
    </ligand>
</feature>
<keyword evidence="1" id="KW-0408">Iron</keyword>
<dbReference type="PANTHER" id="PTHR11061:SF45">
    <property type="match status" value="1"/>
</dbReference>
<comment type="similarity">
    <text evidence="6">Belongs to the class I-like SAM-binding methyltransferase superfamily. RNA M5U methyltransferase family.</text>
</comment>
<dbReference type="InterPro" id="IPR010280">
    <property type="entry name" value="U5_MeTrfase_fam"/>
</dbReference>
<dbReference type="Pfam" id="PF05958">
    <property type="entry name" value="tRNA_U5-meth_tr"/>
    <property type="match status" value="1"/>
</dbReference>
<dbReference type="InterPro" id="IPR029063">
    <property type="entry name" value="SAM-dependent_MTases_sf"/>
</dbReference>
<keyword evidence="1" id="KW-0479">Metal-binding</keyword>
<evidence type="ECO:0000256" key="1">
    <source>
        <dbReference type="ARBA" id="ARBA00022485"/>
    </source>
</evidence>
<evidence type="ECO:0000256" key="7">
    <source>
        <dbReference type="PROSITE-ProRule" id="PRU10015"/>
    </source>
</evidence>
<feature type="binding site" evidence="6">
    <location>
        <position position="296"/>
    </location>
    <ligand>
        <name>S-adenosyl-L-methionine</name>
        <dbReference type="ChEBI" id="CHEBI:59789"/>
    </ligand>
</feature>
<dbReference type="EMBL" id="AP017312">
    <property type="protein sequence ID" value="BAU29746.1"/>
    <property type="molecule type" value="Genomic_DNA"/>
</dbReference>
<dbReference type="FunFam" id="3.40.50.150:FF:000009">
    <property type="entry name" value="23S rRNA (Uracil(1939)-C(5))-methyltransferase RlmD"/>
    <property type="match status" value="1"/>
</dbReference>
<dbReference type="AlphaFoldDB" id="A0A0U5B4X8"/>
<name>A0A0U5B4X8_9BACL</name>
<feature type="binding site" evidence="6">
    <location>
        <position position="346"/>
    </location>
    <ligand>
        <name>S-adenosyl-L-methionine</name>
        <dbReference type="ChEBI" id="CHEBI:59789"/>
    </ligand>
</feature>
<dbReference type="Proteomes" id="UP000217696">
    <property type="component" value="Chromosome"/>
</dbReference>
<protein>
    <submittedName>
        <fullName evidence="8">23S rRNA (Uracil-C(5))-methyltransferase RlmCD</fullName>
        <ecNumber evidence="8">2.1.1.189</ecNumber>
    </submittedName>
</protein>
<keyword evidence="4 6" id="KW-0949">S-adenosyl-L-methionine</keyword>
<organism evidence="8 9">
    <name type="scientific">Aneurinibacillus soli</name>
    <dbReference type="NCBI Taxonomy" id="1500254"/>
    <lineage>
        <taxon>Bacteria</taxon>
        <taxon>Bacillati</taxon>
        <taxon>Bacillota</taxon>
        <taxon>Bacilli</taxon>
        <taxon>Bacillales</taxon>
        <taxon>Paenibacillaceae</taxon>
        <taxon>Aneurinibacillus group</taxon>
        <taxon>Aneurinibacillus</taxon>
    </lineage>
</organism>
<dbReference type="PROSITE" id="PS50926">
    <property type="entry name" value="TRAM"/>
    <property type="match status" value="1"/>
</dbReference>
<dbReference type="FunFam" id="2.40.50.140:FF:000097">
    <property type="entry name" value="23S rRNA (uracil(1939)-C(5))-methyltransferase RlmD"/>
    <property type="match status" value="1"/>
</dbReference>
<feature type="binding site" evidence="6">
    <location>
        <position position="325"/>
    </location>
    <ligand>
        <name>S-adenosyl-L-methionine</name>
        <dbReference type="ChEBI" id="CHEBI:59789"/>
    </ligand>
</feature>
<dbReference type="PROSITE" id="PS01230">
    <property type="entry name" value="TRMA_1"/>
    <property type="match status" value="1"/>
</dbReference>
<dbReference type="PROSITE" id="PS51687">
    <property type="entry name" value="SAM_MT_RNA_M5U"/>
    <property type="match status" value="1"/>
</dbReference>
<evidence type="ECO:0000313" key="9">
    <source>
        <dbReference type="Proteomes" id="UP000217696"/>
    </source>
</evidence>
<dbReference type="SUPFAM" id="SSF50249">
    <property type="entry name" value="Nucleic acid-binding proteins"/>
    <property type="match status" value="1"/>
</dbReference>
<evidence type="ECO:0000256" key="6">
    <source>
        <dbReference type="PROSITE-ProRule" id="PRU01024"/>
    </source>
</evidence>
<dbReference type="GO" id="GO:0051539">
    <property type="term" value="F:4 iron, 4 sulfur cluster binding"/>
    <property type="evidence" value="ECO:0007669"/>
    <property type="project" value="UniProtKB-KW"/>
</dbReference>
<dbReference type="OrthoDB" id="9804590at2"/>
<evidence type="ECO:0000256" key="2">
    <source>
        <dbReference type="ARBA" id="ARBA00022603"/>
    </source>
</evidence>
<dbReference type="InterPro" id="IPR012340">
    <property type="entry name" value="NA-bd_OB-fold"/>
</dbReference>
<dbReference type="EC" id="2.1.1.189" evidence="8"/>
<proteinExistence type="inferred from homology"/>
<keyword evidence="2 6" id="KW-0489">Methyltransferase</keyword>
<sequence length="468" mass="51525">MQKNKNTNQAGTVQLRIGQEILVTIKRIGINGEGIGYYKKKAVFIPGALPDEVVEVKITKDGPTFAEGLVKKIKQASAQRQKPSCPVYEECGGCQMQHVSYDGQLKAKEDIVRGAFARYMGTDQIPLRPILGMDEPWSYRNKAQLQVGTQDGRIAVGLYSPASHSLVDISGCPVQHPATNEMVQAARDVLEKLHIAPYNEKKRTGVVRTVVARAGFATGEQQLIFVTATNELPRKKEIVSELRMRLPKLTSVSHNINLKKTSLIFGDVTVPLWGEPYIKETLGDLTYALSPRAFFQLNPAQTIKLYKAAAEAAALTGNERVVDAYCGVGTIALWLARDAKDVRGIEIIPEAIEDAKQNAVLNGTTNATFYVGRAEELLPQWVKQGERPDVVVVDPPRTGCDRALLDAILRAKPARMVYVSCNPSTLAKDVAYLAKGYRIEWIQPVDMFPNTAHVESVCLLVKCVVTKK</sequence>
<reference evidence="8 9" key="1">
    <citation type="submission" date="2015-12" db="EMBL/GenBank/DDBJ databases">
        <title>Genome sequence of Aneurinibacillus soli.</title>
        <authorList>
            <person name="Lee J.S."/>
            <person name="Lee K.C."/>
            <person name="Kim K.K."/>
            <person name="Lee B.W."/>
        </authorList>
    </citation>
    <scope>NUCLEOTIDE SEQUENCE [LARGE SCALE GENOMIC DNA]</scope>
    <source>
        <strain evidence="8 9">CB4</strain>
    </source>
</reference>
<dbReference type="SUPFAM" id="SSF53335">
    <property type="entry name" value="S-adenosyl-L-methionine-dependent methyltransferases"/>
    <property type="match status" value="1"/>
</dbReference>